<gene>
    <name evidence="5" type="ORF">HJC23_004775</name>
</gene>
<organism evidence="5 6">
    <name type="scientific">Cyclotella cryptica</name>
    <dbReference type="NCBI Taxonomy" id="29204"/>
    <lineage>
        <taxon>Eukaryota</taxon>
        <taxon>Sar</taxon>
        <taxon>Stramenopiles</taxon>
        <taxon>Ochrophyta</taxon>
        <taxon>Bacillariophyta</taxon>
        <taxon>Coscinodiscophyceae</taxon>
        <taxon>Thalassiosirophycidae</taxon>
        <taxon>Stephanodiscales</taxon>
        <taxon>Stephanodiscaceae</taxon>
        <taxon>Cyclotella</taxon>
    </lineage>
</organism>
<comment type="function">
    <text evidence="2">Interacts with EME1 to form a DNA structure-specific endonuclease with substrate preference for branched DNA structures with a 5'-end at the branch nick. Typical substrates include 3'-flap structures, D-loops, replication forks and nicked Holliday junctions. May be required in mitosis for the processing of stalled or collapsed replication fork intermediates. May be required in meiosis for the repair of meiosis-specific double strand breaks subsequent to single-end invasion (SEI).</text>
</comment>
<dbReference type="GO" id="GO:0003677">
    <property type="term" value="F:DNA binding"/>
    <property type="evidence" value="ECO:0007669"/>
    <property type="project" value="UniProtKB-UniRule"/>
</dbReference>
<feature type="compositionally biased region" description="Polar residues" evidence="3">
    <location>
        <begin position="533"/>
        <end position="552"/>
    </location>
</feature>
<dbReference type="GO" id="GO:0006308">
    <property type="term" value="P:DNA catabolic process"/>
    <property type="evidence" value="ECO:0007669"/>
    <property type="project" value="UniProtKB-UniRule"/>
</dbReference>
<dbReference type="PANTHER" id="PTHR13451:SF0">
    <property type="entry name" value="CROSSOVER JUNCTION ENDONUCLEASE MUS81"/>
    <property type="match status" value="1"/>
</dbReference>
<keyword evidence="2" id="KW-0539">Nucleus</keyword>
<dbReference type="GO" id="GO:0008821">
    <property type="term" value="F:crossover junction DNA endonuclease activity"/>
    <property type="evidence" value="ECO:0007669"/>
    <property type="project" value="UniProtKB-UniRule"/>
</dbReference>
<dbReference type="GO" id="GO:0005634">
    <property type="term" value="C:nucleus"/>
    <property type="evidence" value="ECO:0007669"/>
    <property type="project" value="UniProtKB-SubCell"/>
</dbReference>
<evidence type="ECO:0000313" key="5">
    <source>
        <dbReference type="EMBL" id="KAL3792850.1"/>
    </source>
</evidence>
<evidence type="ECO:0000259" key="4">
    <source>
        <dbReference type="Pfam" id="PF02732"/>
    </source>
</evidence>
<dbReference type="EMBL" id="JABMIG020000097">
    <property type="protein sequence ID" value="KAL3792850.1"/>
    <property type="molecule type" value="Genomic_DNA"/>
</dbReference>
<evidence type="ECO:0000313" key="6">
    <source>
        <dbReference type="Proteomes" id="UP001516023"/>
    </source>
</evidence>
<dbReference type="InterPro" id="IPR006166">
    <property type="entry name" value="ERCC4_domain"/>
</dbReference>
<keyword evidence="2" id="KW-0540">Nuclease</keyword>
<comment type="subunit">
    <text evidence="2">Interacts with EME1.</text>
</comment>
<feature type="compositionally biased region" description="Polar residues" evidence="3">
    <location>
        <begin position="572"/>
        <end position="583"/>
    </location>
</feature>
<keyword evidence="1 2" id="KW-0378">Hydrolase</keyword>
<dbReference type="EC" id="3.1.22.-" evidence="2"/>
<keyword evidence="2" id="KW-0233">DNA recombination</keyword>
<dbReference type="Gene3D" id="3.40.50.10130">
    <property type="match status" value="1"/>
</dbReference>
<dbReference type="InterPro" id="IPR033309">
    <property type="entry name" value="Mus81"/>
</dbReference>
<dbReference type="AlphaFoldDB" id="A0ABD3PXL2"/>
<feature type="region of interest" description="Disordered" evidence="3">
    <location>
        <begin position="533"/>
        <end position="583"/>
    </location>
</feature>
<reference evidence="5 6" key="1">
    <citation type="journal article" date="2020" name="G3 (Bethesda)">
        <title>Improved Reference Genome for Cyclotella cryptica CCMP332, a Model for Cell Wall Morphogenesis, Salinity Adaptation, and Lipid Production in Diatoms (Bacillariophyta).</title>
        <authorList>
            <person name="Roberts W.R."/>
            <person name="Downey K.M."/>
            <person name="Ruck E.C."/>
            <person name="Traller J.C."/>
            <person name="Alverson A.J."/>
        </authorList>
    </citation>
    <scope>NUCLEOTIDE SEQUENCE [LARGE SCALE GENOMIC DNA]</scope>
    <source>
        <strain evidence="5 6">CCMP332</strain>
    </source>
</reference>
<sequence length="629" mass="69480">MEVITIDSSDDENNPVVADKSCRVITPREFQSDSGSVNSSVSSNDSIWGKGITFCSRAKNAADADAAFVVSEPEEDDGGSSVSSNDSIWEKVGILSLGRDTCPRKAESLTASYPKGGDQAVILGHEAFVELNRNAPTDKDACRDVCTYSCFKNDTQSDDSSAPLVGSAHDTAVSSAQNKTAIHQQKFCGRSSTNDDSSTASSVDSILDKAFFEQRRPGASRINSYYDYCRHYSNKPSYNNPSNTCATTQSRKTAITSSLPPEVPLPVNAEWRIVLLMDHREFGCSNNFLQMVEKRINAHFGGAHSEITTLPSADYLYVARLISNSTGEIMDERVLDMVIERKNVQDVCQCLVTDSKKYKPLSFFEAQMYKLQNCGVSKKLFVMEGDEDKAKNLFRGAKSQAERERRLKRVKTLRLQLANGEFEGVDLVCTKDRHHTVKFLIHQLESFQQSFDPRRPPTKTREQLKRYINRQMKAPTFLEYLRLRSIPSIGDAKAMKVIMDPNLDWDKTFLSPSCSKISKSTLEDKATFWKAPSPTQTKTAGAISTQDVSGEASSSDVVKPKVKSREARNKKSNTMASNTKSSHAASKTISSLFNQNACNGGVAIRFAAGTAAEIIPGTREFEEKESTSI</sequence>
<keyword evidence="2" id="KW-0460">Magnesium</keyword>
<keyword evidence="2" id="KW-0255">Endonuclease</keyword>
<comment type="caution">
    <text evidence="5">The sequence shown here is derived from an EMBL/GenBank/DDBJ whole genome shotgun (WGS) entry which is preliminary data.</text>
</comment>
<keyword evidence="6" id="KW-1185">Reference proteome</keyword>
<comment type="subcellular location">
    <subcellularLocation>
        <location evidence="2">Nucleus</location>
    </subcellularLocation>
</comment>
<dbReference type="Pfam" id="PF02732">
    <property type="entry name" value="ERCC4"/>
    <property type="match status" value="1"/>
</dbReference>
<keyword evidence="2" id="KW-0227">DNA damage</keyword>
<keyword evidence="2" id="KW-0479">Metal-binding</keyword>
<protein>
    <recommendedName>
        <fullName evidence="2">Crossover junction endonuclease MUS81</fullName>
        <ecNumber evidence="2">3.1.22.-</ecNumber>
    </recommendedName>
</protein>
<evidence type="ECO:0000256" key="1">
    <source>
        <dbReference type="ARBA" id="ARBA00022801"/>
    </source>
</evidence>
<accession>A0ABD3PXL2</accession>
<dbReference type="GO" id="GO:0048476">
    <property type="term" value="C:Holliday junction resolvase complex"/>
    <property type="evidence" value="ECO:0007669"/>
    <property type="project" value="UniProtKB-UniRule"/>
</dbReference>
<comment type="similarity">
    <text evidence="2">Belongs to the XPF family.</text>
</comment>
<feature type="domain" description="ERCC4" evidence="4">
    <location>
        <begin position="278"/>
        <end position="440"/>
    </location>
</feature>
<dbReference type="PANTHER" id="PTHR13451">
    <property type="entry name" value="CLASS II CROSSOVER JUNCTION ENDONUCLEASE MUS81"/>
    <property type="match status" value="1"/>
</dbReference>
<evidence type="ECO:0000256" key="2">
    <source>
        <dbReference type="RuleBase" id="RU369042"/>
    </source>
</evidence>
<comment type="cofactor">
    <cofactor evidence="2">
        <name>Mg(2+)</name>
        <dbReference type="ChEBI" id="CHEBI:18420"/>
    </cofactor>
</comment>
<dbReference type="Proteomes" id="UP001516023">
    <property type="component" value="Unassembled WGS sequence"/>
</dbReference>
<keyword evidence="2" id="KW-0234">DNA repair</keyword>
<dbReference type="GO" id="GO:0046872">
    <property type="term" value="F:metal ion binding"/>
    <property type="evidence" value="ECO:0007669"/>
    <property type="project" value="UniProtKB-UniRule"/>
</dbReference>
<dbReference type="GO" id="GO:0000727">
    <property type="term" value="P:double-strand break repair via break-induced replication"/>
    <property type="evidence" value="ECO:0007669"/>
    <property type="project" value="UniProtKB-UniRule"/>
</dbReference>
<evidence type="ECO:0000256" key="3">
    <source>
        <dbReference type="SAM" id="MobiDB-lite"/>
    </source>
</evidence>
<proteinExistence type="inferred from homology"/>
<dbReference type="SUPFAM" id="SSF52980">
    <property type="entry name" value="Restriction endonuclease-like"/>
    <property type="match status" value="1"/>
</dbReference>
<dbReference type="InterPro" id="IPR011335">
    <property type="entry name" value="Restrct_endonuc-II-like"/>
</dbReference>
<name>A0ABD3PXL2_9STRA</name>